<dbReference type="AlphaFoldDB" id="A0A069QHD6"/>
<keyword evidence="2" id="KW-1185">Reference proteome</keyword>
<accession>A0A069QHD6</accession>
<dbReference type="Proteomes" id="UP000027442">
    <property type="component" value="Unassembled WGS sequence"/>
</dbReference>
<name>A0A069QHD6_HOYLO</name>
<reference evidence="1 2" key="1">
    <citation type="submission" date="2013-08" db="EMBL/GenBank/DDBJ databases">
        <authorList>
            <person name="Weinstock G."/>
            <person name="Sodergren E."/>
            <person name="Wylie T."/>
            <person name="Fulton L."/>
            <person name="Fulton R."/>
            <person name="Fronick C."/>
            <person name="O'Laughlin M."/>
            <person name="Godfrey J."/>
            <person name="Miner T."/>
            <person name="Herter B."/>
            <person name="Appelbaum E."/>
            <person name="Cordes M."/>
            <person name="Lek S."/>
            <person name="Wollam A."/>
            <person name="Pepin K.H."/>
            <person name="Palsikar V.B."/>
            <person name="Mitreva M."/>
            <person name="Wilson R.K."/>
        </authorList>
    </citation>
    <scope>NUCLEOTIDE SEQUENCE [LARGE SCALE GENOMIC DNA]</scope>
    <source>
        <strain evidence="1 2">ATCC 15930</strain>
    </source>
</reference>
<dbReference type="RefSeq" id="WP_018966605.1">
    <property type="nucleotide sequence ID" value="NZ_KB899211.1"/>
</dbReference>
<gene>
    <name evidence="1" type="ORF">HMPREF1991_02490</name>
</gene>
<dbReference type="HOGENOM" id="CLU_2094618_0_0_10"/>
<protein>
    <submittedName>
        <fullName evidence="1">Uncharacterized protein</fullName>
    </submittedName>
</protein>
<dbReference type="EMBL" id="JNGW01000106">
    <property type="protein sequence ID" value="KDR51469.1"/>
    <property type="molecule type" value="Genomic_DNA"/>
</dbReference>
<organism evidence="1 2">
    <name type="scientific">Hoylesella loescheii DSM 19665 = JCM 12249 = ATCC 15930</name>
    <dbReference type="NCBI Taxonomy" id="1122985"/>
    <lineage>
        <taxon>Bacteria</taxon>
        <taxon>Pseudomonadati</taxon>
        <taxon>Bacteroidota</taxon>
        <taxon>Bacteroidia</taxon>
        <taxon>Bacteroidales</taxon>
        <taxon>Prevotellaceae</taxon>
        <taxon>Hoylesella</taxon>
    </lineage>
</organism>
<comment type="caution">
    <text evidence="1">The sequence shown here is derived from an EMBL/GenBank/DDBJ whole genome shotgun (WGS) entry which is preliminary data.</text>
</comment>
<dbReference type="PATRIC" id="fig|1122985.7.peg.2578"/>
<evidence type="ECO:0000313" key="1">
    <source>
        <dbReference type="EMBL" id="KDR51469.1"/>
    </source>
</evidence>
<proteinExistence type="predicted"/>
<evidence type="ECO:0000313" key="2">
    <source>
        <dbReference type="Proteomes" id="UP000027442"/>
    </source>
</evidence>
<sequence length="116" mass="13487">MNKTIYWRVFVNSKDMDKAKRICNAFTLCIAGRCQLRKCEKYWKDKNLIEVEIAQEMNVPSTQRLLIDLFKILGRLSAEWNINVPTDISEQCLELSGTSDNIKLVGITWIGFDVER</sequence>